<evidence type="ECO:0000256" key="3">
    <source>
        <dbReference type="ARBA" id="ARBA00022491"/>
    </source>
</evidence>
<dbReference type="SUPFAM" id="SSF101498">
    <property type="entry name" value="Anti-sigma factor FlgM"/>
    <property type="match status" value="1"/>
</dbReference>
<dbReference type="EMBL" id="FXAE01000002">
    <property type="protein sequence ID" value="SME94818.1"/>
    <property type="molecule type" value="Genomic_DNA"/>
</dbReference>
<organism evidence="8 9">
    <name type="scientific">Paenibacillus barengoltzii J12</name>
    <dbReference type="NCBI Taxonomy" id="935846"/>
    <lineage>
        <taxon>Bacteria</taxon>
        <taxon>Bacillati</taxon>
        <taxon>Bacillota</taxon>
        <taxon>Bacilli</taxon>
        <taxon>Bacillales</taxon>
        <taxon>Paenibacillaceae</taxon>
        <taxon>Paenibacillus</taxon>
    </lineage>
</organism>
<accession>A0ABY1LSG6</accession>
<evidence type="ECO:0000313" key="8">
    <source>
        <dbReference type="EMBL" id="SME94818.1"/>
    </source>
</evidence>
<keyword evidence="6" id="KW-0804">Transcription</keyword>
<dbReference type="NCBIfam" id="TIGR03824">
    <property type="entry name" value="FlgM_jcvi"/>
    <property type="match status" value="1"/>
</dbReference>
<reference evidence="8 9" key="1">
    <citation type="submission" date="2017-04" db="EMBL/GenBank/DDBJ databases">
        <authorList>
            <person name="Varghese N."/>
            <person name="Submissions S."/>
        </authorList>
    </citation>
    <scope>NUCLEOTIDE SEQUENCE [LARGE SCALE GENOMIC DNA]</scope>
    <source>
        <strain evidence="8 9">J12</strain>
    </source>
</reference>
<dbReference type="InterPro" id="IPR035890">
    <property type="entry name" value="Anti-sigma-28_factor_FlgM_sf"/>
</dbReference>
<dbReference type="InterPro" id="IPR007412">
    <property type="entry name" value="FlgM"/>
</dbReference>
<sequence length="96" mass="11128">MKVNDIGRVVGINPYQRNQELRDLHLNKKKQSQDQISISTEAKEMLDAQNRVNDPARAERIEKLKEAVSTGNYHVENEKIVEKLLPYFKSYLKSGE</sequence>
<feature type="domain" description="Anti-sigma-28 factor FlgM C-terminal" evidence="7">
    <location>
        <begin position="34"/>
        <end position="85"/>
    </location>
</feature>
<dbReference type="RefSeq" id="WP_016314138.1">
    <property type="nucleotide sequence ID" value="NZ_FXAE01000002.1"/>
</dbReference>
<evidence type="ECO:0000313" key="9">
    <source>
        <dbReference type="Proteomes" id="UP000192939"/>
    </source>
</evidence>
<comment type="caution">
    <text evidence="8">The sequence shown here is derived from an EMBL/GenBank/DDBJ whole genome shotgun (WGS) entry which is preliminary data.</text>
</comment>
<keyword evidence="4" id="KW-1005">Bacterial flagellum biogenesis</keyword>
<keyword evidence="5" id="KW-0805">Transcription regulation</keyword>
<dbReference type="GeneID" id="43346667"/>
<dbReference type="InterPro" id="IPR031316">
    <property type="entry name" value="FlgM_C"/>
</dbReference>
<protein>
    <recommendedName>
        <fullName evidence="2">Negative regulator of flagellin synthesis</fullName>
    </recommendedName>
</protein>
<evidence type="ECO:0000259" key="7">
    <source>
        <dbReference type="Pfam" id="PF04316"/>
    </source>
</evidence>
<dbReference type="Proteomes" id="UP000192939">
    <property type="component" value="Unassembled WGS sequence"/>
</dbReference>
<evidence type="ECO:0000256" key="1">
    <source>
        <dbReference type="ARBA" id="ARBA00005322"/>
    </source>
</evidence>
<keyword evidence="9" id="KW-1185">Reference proteome</keyword>
<gene>
    <name evidence="8" type="ORF">SAMN02744124_00391</name>
</gene>
<evidence type="ECO:0000256" key="4">
    <source>
        <dbReference type="ARBA" id="ARBA00022795"/>
    </source>
</evidence>
<dbReference type="Pfam" id="PF04316">
    <property type="entry name" value="FlgM"/>
    <property type="match status" value="1"/>
</dbReference>
<evidence type="ECO:0000256" key="6">
    <source>
        <dbReference type="ARBA" id="ARBA00023163"/>
    </source>
</evidence>
<keyword evidence="3" id="KW-0678">Repressor</keyword>
<evidence type="ECO:0000256" key="5">
    <source>
        <dbReference type="ARBA" id="ARBA00023015"/>
    </source>
</evidence>
<name>A0ABY1LSG6_9BACL</name>
<evidence type="ECO:0000256" key="2">
    <source>
        <dbReference type="ARBA" id="ARBA00017823"/>
    </source>
</evidence>
<comment type="similarity">
    <text evidence="1">Belongs to the FlgM family.</text>
</comment>
<proteinExistence type="inferred from homology"/>